<dbReference type="InterPro" id="IPR003713">
    <property type="entry name" value="FliS"/>
</dbReference>
<accession>A0A7W6RBJ4</accession>
<dbReference type="Pfam" id="PF02561">
    <property type="entry name" value="FliS"/>
    <property type="match status" value="1"/>
</dbReference>
<dbReference type="InterPro" id="IPR036584">
    <property type="entry name" value="FliS_sf"/>
</dbReference>
<proteinExistence type="predicted"/>
<name>A0A7W6RBJ4_9PROT</name>
<evidence type="ECO:0000313" key="2">
    <source>
        <dbReference type="EMBL" id="MBB4265510.1"/>
    </source>
</evidence>
<protein>
    <submittedName>
        <fullName evidence="2">Flagellar protein FliS</fullName>
    </submittedName>
</protein>
<organism evidence="2 3">
    <name type="scientific">Roseospira visakhapatnamensis</name>
    <dbReference type="NCBI Taxonomy" id="390880"/>
    <lineage>
        <taxon>Bacteria</taxon>
        <taxon>Pseudomonadati</taxon>
        <taxon>Pseudomonadota</taxon>
        <taxon>Alphaproteobacteria</taxon>
        <taxon>Rhodospirillales</taxon>
        <taxon>Rhodospirillaceae</taxon>
        <taxon>Roseospira</taxon>
    </lineage>
</organism>
<dbReference type="RefSeq" id="WP_184043127.1">
    <property type="nucleotide sequence ID" value="NZ_JACIGK010000006.1"/>
</dbReference>
<dbReference type="AlphaFoldDB" id="A0A7W6RBJ4"/>
<dbReference type="Proteomes" id="UP000554286">
    <property type="component" value="Unassembled WGS sequence"/>
</dbReference>
<dbReference type="EMBL" id="JACIGK010000006">
    <property type="protein sequence ID" value="MBB4265510.1"/>
    <property type="molecule type" value="Genomic_DNA"/>
</dbReference>
<reference evidence="2 3" key="1">
    <citation type="submission" date="2020-08" db="EMBL/GenBank/DDBJ databases">
        <title>Genome sequencing of Purple Non-Sulfur Bacteria from various extreme environments.</title>
        <authorList>
            <person name="Mayer M."/>
        </authorList>
    </citation>
    <scope>NUCLEOTIDE SEQUENCE [LARGE SCALE GENOMIC DNA]</scope>
    <source>
        <strain evidence="2 3">JA131</strain>
    </source>
</reference>
<keyword evidence="3" id="KW-1185">Reference proteome</keyword>
<dbReference type="GO" id="GO:0044780">
    <property type="term" value="P:bacterial-type flagellum assembly"/>
    <property type="evidence" value="ECO:0007669"/>
    <property type="project" value="InterPro"/>
</dbReference>
<keyword evidence="2" id="KW-0282">Flagellum</keyword>
<sequence length="156" mass="17109">MTTLATANAIAAYGQARRRQPPLKLIVEVYDMALTLVARARAARAEGVRDSEIQALTLAGRILEELEGCLNRRDPRARPMSDALSGYYRTVMAQLHKATRSQGDEALERYGSVHRQLLVMRDAWAAVAGMAPLTGKTRLGNESKDAQTQDAAKITE</sequence>
<feature type="compositionally biased region" description="Basic and acidic residues" evidence="1">
    <location>
        <begin position="139"/>
        <end position="156"/>
    </location>
</feature>
<keyword evidence="2" id="KW-0966">Cell projection</keyword>
<comment type="caution">
    <text evidence="2">The sequence shown here is derived from an EMBL/GenBank/DDBJ whole genome shotgun (WGS) entry which is preliminary data.</text>
</comment>
<evidence type="ECO:0000313" key="3">
    <source>
        <dbReference type="Proteomes" id="UP000554286"/>
    </source>
</evidence>
<keyword evidence="2" id="KW-0969">Cilium</keyword>
<gene>
    <name evidence="2" type="ORF">GGD89_001129</name>
</gene>
<evidence type="ECO:0000256" key="1">
    <source>
        <dbReference type="SAM" id="MobiDB-lite"/>
    </source>
</evidence>
<feature type="region of interest" description="Disordered" evidence="1">
    <location>
        <begin position="135"/>
        <end position="156"/>
    </location>
</feature>
<dbReference type="Gene3D" id="1.20.120.340">
    <property type="entry name" value="Flagellar protein FliS"/>
    <property type="match status" value="1"/>
</dbReference>
<dbReference type="SUPFAM" id="SSF101116">
    <property type="entry name" value="Flagellar export chaperone FliS"/>
    <property type="match status" value="1"/>
</dbReference>